<dbReference type="InterPro" id="IPR019150">
    <property type="entry name" value="Vesicle_transport_protein_Use1"/>
</dbReference>
<proteinExistence type="inferred from homology"/>
<dbReference type="GO" id="GO:0031201">
    <property type="term" value="C:SNARE complex"/>
    <property type="evidence" value="ECO:0007669"/>
    <property type="project" value="TreeGrafter"/>
</dbReference>
<evidence type="ECO:0000256" key="7">
    <source>
        <dbReference type="ARBA" id="ARBA00022927"/>
    </source>
</evidence>
<keyword evidence="6" id="KW-0931">ER-Golgi transport</keyword>
<evidence type="ECO:0000256" key="9">
    <source>
        <dbReference type="ARBA" id="ARBA00023136"/>
    </source>
</evidence>
<accession>A0A9P4MGP9</accession>
<evidence type="ECO:0000256" key="1">
    <source>
        <dbReference type="ARBA" id="ARBA00004163"/>
    </source>
</evidence>
<evidence type="ECO:0000313" key="13">
    <source>
        <dbReference type="Proteomes" id="UP000799439"/>
    </source>
</evidence>
<dbReference type="AlphaFoldDB" id="A0A9P4MGP9"/>
<feature type="region of interest" description="Disordered" evidence="10">
    <location>
        <begin position="114"/>
        <end position="176"/>
    </location>
</feature>
<comment type="caution">
    <text evidence="12">The sequence shown here is derived from an EMBL/GenBank/DDBJ whole genome shotgun (WGS) entry which is preliminary data.</text>
</comment>
<evidence type="ECO:0000256" key="11">
    <source>
        <dbReference type="SAM" id="Phobius"/>
    </source>
</evidence>
<feature type="compositionally biased region" description="Acidic residues" evidence="10">
    <location>
        <begin position="114"/>
        <end position="126"/>
    </location>
</feature>
<evidence type="ECO:0000256" key="4">
    <source>
        <dbReference type="ARBA" id="ARBA00022692"/>
    </source>
</evidence>
<keyword evidence="7" id="KW-0653">Protein transport</keyword>
<evidence type="ECO:0000313" key="12">
    <source>
        <dbReference type="EMBL" id="KAF2153870.1"/>
    </source>
</evidence>
<sequence>MLSARSQPGPDTAVKTGLNDLSRLLTRLQHQVLTQYPPSSEQDARGDAALRTSVFLRRKAGANVEYARALLLRLEHDVASVKVQSRRTAWTAELRAHRDLVARLNRRLIELDQLDDDDDDDDDASDVDTLPAVVPSPSKPAEMEPALRSRATAAAPQTDGKESGAHSTGLFTGRTRADASLQTREKLLSSQAEEQEAIKSSLVGLAAALKEANVDFGRSLEEEKAVLDRAAQGLDRNALGMEGAERKMGTLRKMTEGQGWYGRIKLYAIIAALWVAAFLLVFVGPKLRF</sequence>
<dbReference type="GO" id="GO:0005484">
    <property type="term" value="F:SNAP receptor activity"/>
    <property type="evidence" value="ECO:0007669"/>
    <property type="project" value="TreeGrafter"/>
</dbReference>
<keyword evidence="9 11" id="KW-0472">Membrane</keyword>
<feature type="transmembrane region" description="Helical" evidence="11">
    <location>
        <begin position="264"/>
        <end position="283"/>
    </location>
</feature>
<reference evidence="12" key="1">
    <citation type="journal article" date="2020" name="Stud. Mycol.">
        <title>101 Dothideomycetes genomes: a test case for predicting lifestyles and emergence of pathogens.</title>
        <authorList>
            <person name="Haridas S."/>
            <person name="Albert R."/>
            <person name="Binder M."/>
            <person name="Bloem J."/>
            <person name="Labutti K."/>
            <person name="Salamov A."/>
            <person name="Andreopoulos B."/>
            <person name="Baker S."/>
            <person name="Barry K."/>
            <person name="Bills G."/>
            <person name="Bluhm B."/>
            <person name="Cannon C."/>
            <person name="Castanera R."/>
            <person name="Culley D."/>
            <person name="Daum C."/>
            <person name="Ezra D."/>
            <person name="Gonzalez J."/>
            <person name="Henrissat B."/>
            <person name="Kuo A."/>
            <person name="Liang C."/>
            <person name="Lipzen A."/>
            <person name="Lutzoni F."/>
            <person name="Magnuson J."/>
            <person name="Mondo S."/>
            <person name="Nolan M."/>
            <person name="Ohm R."/>
            <person name="Pangilinan J."/>
            <person name="Park H.-J."/>
            <person name="Ramirez L."/>
            <person name="Alfaro M."/>
            <person name="Sun H."/>
            <person name="Tritt A."/>
            <person name="Yoshinaga Y."/>
            <person name="Zwiers L.-H."/>
            <person name="Turgeon B."/>
            <person name="Goodwin S."/>
            <person name="Spatafora J."/>
            <person name="Crous P."/>
            <person name="Grigoriev I."/>
        </authorList>
    </citation>
    <scope>NUCLEOTIDE SEQUENCE</scope>
    <source>
        <strain evidence="12">CBS 260.36</strain>
    </source>
</reference>
<dbReference type="PANTHER" id="PTHR13050:SF7">
    <property type="entry name" value="VESICLE TRANSPORT PROTEIN USE1"/>
    <property type="match status" value="1"/>
</dbReference>
<evidence type="ECO:0000256" key="3">
    <source>
        <dbReference type="ARBA" id="ARBA00022448"/>
    </source>
</evidence>
<evidence type="ECO:0008006" key="14">
    <source>
        <dbReference type="Google" id="ProtNLM"/>
    </source>
</evidence>
<dbReference type="EMBL" id="ML996084">
    <property type="protein sequence ID" value="KAF2153870.1"/>
    <property type="molecule type" value="Genomic_DNA"/>
</dbReference>
<dbReference type="GO" id="GO:0006890">
    <property type="term" value="P:retrograde vesicle-mediated transport, Golgi to endoplasmic reticulum"/>
    <property type="evidence" value="ECO:0007669"/>
    <property type="project" value="TreeGrafter"/>
</dbReference>
<evidence type="ECO:0000256" key="6">
    <source>
        <dbReference type="ARBA" id="ARBA00022892"/>
    </source>
</evidence>
<keyword evidence="4 11" id="KW-0812">Transmembrane</keyword>
<keyword evidence="13" id="KW-1185">Reference proteome</keyword>
<dbReference type="Proteomes" id="UP000799439">
    <property type="component" value="Unassembled WGS sequence"/>
</dbReference>
<protein>
    <recommendedName>
        <fullName evidence="14">Synaptobrevin</fullName>
    </recommendedName>
</protein>
<keyword evidence="3" id="KW-0813">Transport</keyword>
<dbReference type="OrthoDB" id="3231855at2759"/>
<evidence type="ECO:0000256" key="5">
    <source>
        <dbReference type="ARBA" id="ARBA00022824"/>
    </source>
</evidence>
<keyword evidence="8 11" id="KW-1133">Transmembrane helix</keyword>
<evidence type="ECO:0000256" key="8">
    <source>
        <dbReference type="ARBA" id="ARBA00022989"/>
    </source>
</evidence>
<keyword evidence="5" id="KW-0256">Endoplasmic reticulum</keyword>
<gene>
    <name evidence="12" type="ORF">K461DRAFT_292574</name>
</gene>
<dbReference type="PANTHER" id="PTHR13050">
    <property type="entry name" value="USE1-LIKE PROTEIN"/>
    <property type="match status" value="1"/>
</dbReference>
<evidence type="ECO:0000256" key="2">
    <source>
        <dbReference type="ARBA" id="ARBA00007891"/>
    </source>
</evidence>
<organism evidence="12 13">
    <name type="scientific">Myriangium duriaei CBS 260.36</name>
    <dbReference type="NCBI Taxonomy" id="1168546"/>
    <lineage>
        <taxon>Eukaryota</taxon>
        <taxon>Fungi</taxon>
        <taxon>Dikarya</taxon>
        <taxon>Ascomycota</taxon>
        <taxon>Pezizomycotina</taxon>
        <taxon>Dothideomycetes</taxon>
        <taxon>Dothideomycetidae</taxon>
        <taxon>Myriangiales</taxon>
        <taxon>Myriangiaceae</taxon>
        <taxon>Myriangium</taxon>
    </lineage>
</organism>
<dbReference type="GO" id="GO:0005789">
    <property type="term" value="C:endoplasmic reticulum membrane"/>
    <property type="evidence" value="ECO:0007669"/>
    <property type="project" value="UniProtKB-SubCell"/>
</dbReference>
<dbReference type="GO" id="GO:0015031">
    <property type="term" value="P:protein transport"/>
    <property type="evidence" value="ECO:0007669"/>
    <property type="project" value="UniProtKB-KW"/>
</dbReference>
<comment type="similarity">
    <text evidence="2">Belongs to the USE1 family.</text>
</comment>
<name>A0A9P4MGP9_9PEZI</name>
<evidence type="ECO:0000256" key="10">
    <source>
        <dbReference type="SAM" id="MobiDB-lite"/>
    </source>
</evidence>
<comment type="subcellular location">
    <subcellularLocation>
        <location evidence="1">Endoplasmic reticulum membrane</location>
        <topology evidence="1">Single-pass type IV membrane protein</topology>
    </subcellularLocation>
</comment>